<dbReference type="PANTHER" id="PTHR43403:SF1">
    <property type="entry name" value="NAD-SPECIFIC GLUTAMATE DEHYDROGENASE"/>
    <property type="match status" value="1"/>
</dbReference>
<dbReference type="Pfam" id="PF21076">
    <property type="entry name" value="GDH_ACT2"/>
    <property type="match status" value="1"/>
</dbReference>
<dbReference type="InterPro" id="IPR049062">
    <property type="entry name" value="NAD_Glu_DH_ACT2"/>
</dbReference>
<sequence length="99" mass="11561">ASTEDLVRISRGVVNLYERRTVRLLVRRDPYHRFYSCLVYVPRDRYNTDVRQRIEQIVLEGFAGKSVESQVQISGSNHARAHVVVRTDPTERRKVDFAS</sequence>
<dbReference type="GO" id="GO:0006538">
    <property type="term" value="P:L-glutamate catabolic process"/>
    <property type="evidence" value="ECO:0007669"/>
    <property type="project" value="InterPro"/>
</dbReference>
<dbReference type="AlphaFoldDB" id="T1DB41"/>
<accession>T1DB41</accession>
<evidence type="ECO:0000313" key="2">
    <source>
        <dbReference type="EMBL" id="EQD78649.1"/>
    </source>
</evidence>
<comment type="caution">
    <text evidence="2">The sequence shown here is derived from an EMBL/GenBank/DDBJ whole genome shotgun (WGS) entry which is preliminary data.</text>
</comment>
<dbReference type="PANTHER" id="PTHR43403">
    <property type="entry name" value="NAD-SPECIFIC GLUTAMATE DEHYDROGENASE"/>
    <property type="match status" value="1"/>
</dbReference>
<feature type="non-terminal residue" evidence="2">
    <location>
        <position position="1"/>
    </location>
</feature>
<name>T1DB41_9ZZZZ</name>
<dbReference type="EMBL" id="AUZX01001611">
    <property type="protein sequence ID" value="EQD78649.1"/>
    <property type="molecule type" value="Genomic_DNA"/>
</dbReference>
<dbReference type="InterPro" id="IPR007780">
    <property type="entry name" value="NAD_Glu_DH_bac"/>
</dbReference>
<gene>
    <name evidence="2" type="ORF">B1A_02152</name>
</gene>
<dbReference type="GO" id="GO:0004352">
    <property type="term" value="F:glutamate dehydrogenase (NAD+) activity"/>
    <property type="evidence" value="ECO:0007669"/>
    <property type="project" value="InterPro"/>
</dbReference>
<proteinExistence type="predicted"/>
<reference evidence="2" key="2">
    <citation type="journal article" date="2014" name="ISME J.">
        <title>Microbial stratification in low pH oxic and suboxic macroscopic growths along an acid mine drainage.</title>
        <authorList>
            <person name="Mendez-Garcia C."/>
            <person name="Mesa V."/>
            <person name="Sprenger R.R."/>
            <person name="Richter M."/>
            <person name="Diez M.S."/>
            <person name="Solano J."/>
            <person name="Bargiela R."/>
            <person name="Golyshina O.V."/>
            <person name="Manteca A."/>
            <person name="Ramos J.L."/>
            <person name="Gallego J.R."/>
            <person name="Llorente I."/>
            <person name="Martins Dos Santos V.A."/>
            <person name="Jensen O.N."/>
            <person name="Pelaez A.I."/>
            <person name="Sanchez J."/>
            <person name="Ferrer M."/>
        </authorList>
    </citation>
    <scope>NUCLEOTIDE SEQUENCE</scope>
</reference>
<protein>
    <submittedName>
        <fullName evidence="2">Bacterial NAD-glutamate dehydrogenase</fullName>
    </submittedName>
</protein>
<organism evidence="2">
    <name type="scientific">mine drainage metagenome</name>
    <dbReference type="NCBI Taxonomy" id="410659"/>
    <lineage>
        <taxon>unclassified sequences</taxon>
        <taxon>metagenomes</taxon>
        <taxon>ecological metagenomes</taxon>
    </lineage>
</organism>
<feature type="non-terminal residue" evidence="2">
    <location>
        <position position="99"/>
    </location>
</feature>
<dbReference type="GO" id="GO:0004069">
    <property type="term" value="F:L-aspartate:2-oxoglutarate aminotransferase activity"/>
    <property type="evidence" value="ECO:0007669"/>
    <property type="project" value="InterPro"/>
</dbReference>
<feature type="domain" description="NAD-glutamate dehydrogenase ACT2" evidence="1">
    <location>
        <begin position="23"/>
        <end position="97"/>
    </location>
</feature>
<evidence type="ECO:0000259" key="1">
    <source>
        <dbReference type="Pfam" id="PF21076"/>
    </source>
</evidence>
<reference evidence="2" key="1">
    <citation type="submission" date="2013-08" db="EMBL/GenBank/DDBJ databases">
        <authorList>
            <person name="Mendez C."/>
            <person name="Richter M."/>
            <person name="Ferrer M."/>
            <person name="Sanchez J."/>
        </authorList>
    </citation>
    <scope>NUCLEOTIDE SEQUENCE</scope>
</reference>